<dbReference type="EMBL" id="JAGGLM010000001">
    <property type="protein sequence ID" value="MBP2031473.1"/>
    <property type="molecule type" value="Genomic_DNA"/>
</dbReference>
<feature type="region of interest" description="Disordered" evidence="1">
    <location>
        <begin position="50"/>
        <end position="83"/>
    </location>
</feature>
<keyword evidence="2" id="KW-1133">Transmembrane helix</keyword>
<gene>
    <name evidence="3" type="ORF">J2Z42_000138</name>
</gene>
<organism evidence="3 4">
    <name type="scientific">Clostridium algifaecis</name>
    <dbReference type="NCBI Taxonomy" id="1472040"/>
    <lineage>
        <taxon>Bacteria</taxon>
        <taxon>Bacillati</taxon>
        <taxon>Bacillota</taxon>
        <taxon>Clostridia</taxon>
        <taxon>Eubacteriales</taxon>
        <taxon>Clostridiaceae</taxon>
        <taxon>Clostridium</taxon>
    </lineage>
</organism>
<keyword evidence="2" id="KW-0472">Membrane</keyword>
<dbReference type="Proteomes" id="UP001519307">
    <property type="component" value="Unassembled WGS sequence"/>
</dbReference>
<reference evidence="3 4" key="1">
    <citation type="submission" date="2021-03" db="EMBL/GenBank/DDBJ databases">
        <title>Genomic Encyclopedia of Type Strains, Phase IV (KMG-IV): sequencing the most valuable type-strain genomes for metagenomic binning, comparative biology and taxonomic classification.</title>
        <authorList>
            <person name="Goeker M."/>
        </authorList>
    </citation>
    <scope>NUCLEOTIDE SEQUENCE [LARGE SCALE GENOMIC DNA]</scope>
    <source>
        <strain evidence="3 4">DSM 28783</strain>
    </source>
</reference>
<evidence type="ECO:0000313" key="3">
    <source>
        <dbReference type="EMBL" id="MBP2031473.1"/>
    </source>
</evidence>
<keyword evidence="4" id="KW-1185">Reference proteome</keyword>
<sequence length="210" mass="23043">MNFKKWFSGIIKTLDTKNLKNKNKGVNLLIIFLIGVLMIITVSFFKTPDSNKAQTTNSNNSSSSKSTASNETQDKSDSSDYEKSVEAKLKDTLEKIDGVGKVDVMISFESGEEQVPAVNINDSKNTTQEKDTSGGTRNTVQDNNGSTVVTTNDGDKSKPLILKTYKPKVSGVCIVAEGAENEITELRISKAVMDLFNITEDKINVYPMKK</sequence>
<feature type="region of interest" description="Disordered" evidence="1">
    <location>
        <begin position="115"/>
        <end position="145"/>
    </location>
</feature>
<protein>
    <submittedName>
        <fullName evidence="3">Stage III sporulation protein AG</fullName>
    </submittedName>
</protein>
<evidence type="ECO:0000313" key="4">
    <source>
        <dbReference type="Proteomes" id="UP001519307"/>
    </source>
</evidence>
<accession>A0ABS4KN55</accession>
<feature type="transmembrane region" description="Helical" evidence="2">
    <location>
        <begin position="26"/>
        <end position="45"/>
    </location>
</feature>
<name>A0ABS4KN55_9CLOT</name>
<comment type="caution">
    <text evidence="3">The sequence shown here is derived from an EMBL/GenBank/DDBJ whole genome shotgun (WGS) entry which is preliminary data.</text>
</comment>
<dbReference type="NCBIfam" id="TIGR02830">
    <property type="entry name" value="spore_III_AG"/>
    <property type="match status" value="1"/>
</dbReference>
<evidence type="ECO:0000256" key="2">
    <source>
        <dbReference type="SAM" id="Phobius"/>
    </source>
</evidence>
<feature type="compositionally biased region" description="Low complexity" evidence="1">
    <location>
        <begin position="50"/>
        <end position="71"/>
    </location>
</feature>
<dbReference type="RefSeq" id="WP_209700439.1">
    <property type="nucleotide sequence ID" value="NZ_JAGGLM010000001.1"/>
</dbReference>
<dbReference type="InterPro" id="IPR014195">
    <property type="entry name" value="Spore_III_AG"/>
</dbReference>
<keyword evidence="2" id="KW-0812">Transmembrane</keyword>
<proteinExistence type="predicted"/>
<feature type="compositionally biased region" description="Polar residues" evidence="1">
    <location>
        <begin position="133"/>
        <end position="145"/>
    </location>
</feature>
<evidence type="ECO:0000256" key="1">
    <source>
        <dbReference type="SAM" id="MobiDB-lite"/>
    </source>
</evidence>
<feature type="compositionally biased region" description="Basic and acidic residues" evidence="1">
    <location>
        <begin position="72"/>
        <end position="83"/>
    </location>
</feature>